<evidence type="ECO:0000256" key="5">
    <source>
        <dbReference type="ARBA" id="ARBA00023134"/>
    </source>
</evidence>
<keyword evidence="2" id="KW-0963">Cytoplasm</keyword>
<keyword evidence="5" id="KW-0342">GTP-binding</keyword>
<dbReference type="OMA" id="VNKADMM"/>
<evidence type="ECO:0000313" key="8">
    <source>
        <dbReference type="EMBL" id="ORY87776.1"/>
    </source>
</evidence>
<dbReference type="STRING" id="56484.A0A1Y2FX66"/>
<dbReference type="GO" id="GO:0005525">
    <property type="term" value="F:GTP binding"/>
    <property type="evidence" value="ECO:0007669"/>
    <property type="project" value="UniProtKB-KW"/>
</dbReference>
<gene>
    <name evidence="8" type="ORF">BCR37DRAFT_363503</name>
</gene>
<keyword evidence="3" id="KW-0547">Nucleotide-binding</keyword>
<organism evidence="8 9">
    <name type="scientific">Protomyces lactucae-debilis</name>
    <dbReference type="NCBI Taxonomy" id="2754530"/>
    <lineage>
        <taxon>Eukaryota</taxon>
        <taxon>Fungi</taxon>
        <taxon>Dikarya</taxon>
        <taxon>Ascomycota</taxon>
        <taxon>Taphrinomycotina</taxon>
        <taxon>Taphrinomycetes</taxon>
        <taxon>Taphrinales</taxon>
        <taxon>Protomycetaceae</taxon>
        <taxon>Protomyces</taxon>
    </lineage>
</organism>
<evidence type="ECO:0000256" key="3">
    <source>
        <dbReference type="ARBA" id="ARBA00022741"/>
    </source>
</evidence>
<dbReference type="GO" id="GO:0000054">
    <property type="term" value="P:ribosomal subunit export from nucleus"/>
    <property type="evidence" value="ECO:0007669"/>
    <property type="project" value="TreeGrafter"/>
</dbReference>
<evidence type="ECO:0000256" key="4">
    <source>
        <dbReference type="ARBA" id="ARBA00022801"/>
    </source>
</evidence>
<comment type="subcellular location">
    <subcellularLocation>
        <location evidence="1">Cytoplasm</location>
    </subcellularLocation>
</comment>
<dbReference type="GO" id="GO:0005829">
    <property type="term" value="C:cytosol"/>
    <property type="evidence" value="ECO:0007669"/>
    <property type="project" value="TreeGrafter"/>
</dbReference>
<reference evidence="8 9" key="1">
    <citation type="submission" date="2016-07" db="EMBL/GenBank/DDBJ databases">
        <title>Pervasive Adenine N6-methylation of Active Genes in Fungi.</title>
        <authorList>
            <consortium name="DOE Joint Genome Institute"/>
            <person name="Mondo S.J."/>
            <person name="Dannebaum R.O."/>
            <person name="Kuo R.C."/>
            <person name="Labutti K."/>
            <person name="Haridas S."/>
            <person name="Kuo A."/>
            <person name="Salamov A."/>
            <person name="Ahrendt S.R."/>
            <person name="Lipzen A."/>
            <person name="Sullivan W."/>
            <person name="Andreopoulos W.B."/>
            <person name="Clum A."/>
            <person name="Lindquist E."/>
            <person name="Daum C."/>
            <person name="Ramamoorthy G.K."/>
            <person name="Gryganskyi A."/>
            <person name="Culley D."/>
            <person name="Magnuson J.K."/>
            <person name="James T.Y."/>
            <person name="O'Malley M.A."/>
            <person name="Stajich J.E."/>
            <person name="Spatafora J.W."/>
            <person name="Visel A."/>
            <person name="Grigoriev I.V."/>
        </authorList>
    </citation>
    <scope>NUCLEOTIDE SEQUENCE [LARGE SCALE GENOMIC DNA]</scope>
    <source>
        <strain evidence="8 9">12-1054</strain>
    </source>
</reference>
<feature type="compositionally biased region" description="Basic residues" evidence="6">
    <location>
        <begin position="638"/>
        <end position="655"/>
    </location>
</feature>
<dbReference type="Proteomes" id="UP000193685">
    <property type="component" value="Unassembled WGS sequence"/>
</dbReference>
<dbReference type="InterPro" id="IPR006073">
    <property type="entry name" value="GTP-bd"/>
</dbReference>
<dbReference type="AlphaFoldDB" id="A0A1Y2FX66"/>
<dbReference type="PANTHER" id="PTHR45709">
    <property type="entry name" value="LARGE SUBUNIT GTPASE 1 HOMOLOG-RELATED"/>
    <property type="match status" value="1"/>
</dbReference>
<evidence type="ECO:0000256" key="1">
    <source>
        <dbReference type="ARBA" id="ARBA00004496"/>
    </source>
</evidence>
<evidence type="ECO:0000259" key="7">
    <source>
        <dbReference type="PROSITE" id="PS51721"/>
    </source>
</evidence>
<keyword evidence="9" id="KW-1185">Reference proteome</keyword>
<dbReference type="Gene3D" id="3.40.50.300">
    <property type="entry name" value="P-loop containing nucleotide triphosphate hydrolases"/>
    <property type="match status" value="1"/>
</dbReference>
<feature type="domain" description="CP-type G" evidence="7">
    <location>
        <begin position="161"/>
        <end position="397"/>
    </location>
</feature>
<evidence type="ECO:0000256" key="6">
    <source>
        <dbReference type="SAM" id="MobiDB-lite"/>
    </source>
</evidence>
<dbReference type="RefSeq" id="XP_040728271.1">
    <property type="nucleotide sequence ID" value="XM_040868245.1"/>
</dbReference>
<protein>
    <recommendedName>
        <fullName evidence="7">CP-type G domain-containing protein</fullName>
    </recommendedName>
</protein>
<dbReference type="OrthoDB" id="61815at2759"/>
<dbReference type="InterPro" id="IPR043358">
    <property type="entry name" value="GNL1-like"/>
</dbReference>
<evidence type="ECO:0000313" key="9">
    <source>
        <dbReference type="Proteomes" id="UP000193685"/>
    </source>
</evidence>
<dbReference type="SUPFAM" id="SSF52540">
    <property type="entry name" value="P-loop containing nucleoside triphosphate hydrolases"/>
    <property type="match status" value="1"/>
</dbReference>
<feature type="compositionally biased region" description="Acidic residues" evidence="6">
    <location>
        <begin position="267"/>
        <end position="276"/>
    </location>
</feature>
<accession>A0A1Y2FX66</accession>
<sequence>MGRPTSKKTLGLGKSLINDQYRHGQHSAHSSRHAADVDSYGSNANLRSVTQERPLEEFLSTAELANTDFTAEKQNVKIIATGQFNPYLLTPEQENERRAKHRQFVQSLTVPRRPPWTSDTTPTELDRNEKDAFLAWRRHLAELQENHDLLLTPFERNLEVWRQLWRVIERSDLIVQIVDARDPLLFRSTDLENYVKEIDPAKRNLLLVNKADLMTPAQRRAWAQYFDAEGIRYSFFSAHMAKEELERQAHTQDAPSPRQSQSSASSEEGETLEAEFSDGTLSSAESLESLEPVGSNVLQPSSGSEGAQDPTILTIDQLEELFIASAPKPSLDESGVPLKLSIGLVGYPNVGKSSTINALVGAKTVSVSSTPGKTKHFQTIQLSDQVVLVDCPGLVFPNFASSQADLVCAGVLPIDQLREYSGPAALVAQRIPRAYLEAAYGIVIHMKSEEEGGSGTPTAEELLTAYALSRGFTKAGQGNPDESRAARYVLKDYVLGKLLYVEPPPDTVSGQEFNQESYTTDHFATKKRAPASHVPAHASTYVNHPIVRPSGGLASGRVDDAFFDRNKEVNAKIKGQQSLASRGARGTVNGKVIMYPYQERLNDDGSKKNDIPVGKMLTGRKARLMADIDSGANAEKSSKKHFKANRKQKVRPAMN</sequence>
<dbReference type="CDD" id="cd01857">
    <property type="entry name" value="HSR1_MMR1"/>
    <property type="match status" value="1"/>
</dbReference>
<dbReference type="Pfam" id="PF01926">
    <property type="entry name" value="MMR_HSR1"/>
    <property type="match status" value="1"/>
</dbReference>
<dbReference type="PROSITE" id="PS51721">
    <property type="entry name" value="G_CP"/>
    <property type="match status" value="1"/>
</dbReference>
<dbReference type="GeneID" id="63784844"/>
<keyword evidence="4" id="KW-0378">Hydrolase</keyword>
<feature type="compositionally biased region" description="Low complexity" evidence="6">
    <location>
        <begin position="254"/>
        <end position="266"/>
    </location>
</feature>
<dbReference type="InterPro" id="IPR027417">
    <property type="entry name" value="P-loop_NTPase"/>
</dbReference>
<comment type="caution">
    <text evidence="8">The sequence shown here is derived from an EMBL/GenBank/DDBJ whole genome shotgun (WGS) entry which is preliminary data.</text>
</comment>
<proteinExistence type="predicted"/>
<dbReference type="FunFam" id="3.40.50.300:FF:001151">
    <property type="entry name" value="Large subunit GTPase 1"/>
    <property type="match status" value="1"/>
</dbReference>
<evidence type="ECO:0000256" key="2">
    <source>
        <dbReference type="ARBA" id="ARBA00022490"/>
    </source>
</evidence>
<dbReference type="PANTHER" id="PTHR45709:SF2">
    <property type="entry name" value="LARGE SUBUNIT GTPASE 1 HOMOLOG"/>
    <property type="match status" value="1"/>
</dbReference>
<dbReference type="InterPro" id="IPR030378">
    <property type="entry name" value="G_CP_dom"/>
</dbReference>
<feature type="region of interest" description="Disordered" evidence="6">
    <location>
        <begin position="630"/>
        <end position="655"/>
    </location>
</feature>
<feature type="region of interest" description="Disordered" evidence="6">
    <location>
        <begin position="245"/>
        <end position="283"/>
    </location>
</feature>
<name>A0A1Y2FX66_PROLT</name>
<dbReference type="GO" id="GO:0003924">
    <property type="term" value="F:GTPase activity"/>
    <property type="evidence" value="ECO:0007669"/>
    <property type="project" value="InterPro"/>
</dbReference>
<dbReference type="EMBL" id="MCFI01000001">
    <property type="protein sequence ID" value="ORY87776.1"/>
    <property type="molecule type" value="Genomic_DNA"/>
</dbReference>